<dbReference type="Pfam" id="PF09643">
    <property type="entry name" value="YopX"/>
    <property type="match status" value="1"/>
</dbReference>
<name>A0A3R8LTV1_STRSU</name>
<protein>
    <recommendedName>
        <fullName evidence="1">YopX protein domain-containing protein</fullName>
    </recommendedName>
</protein>
<dbReference type="Gene3D" id="2.30.30.290">
    <property type="entry name" value="YopX-like domains"/>
    <property type="match status" value="1"/>
</dbReference>
<dbReference type="InterPro" id="IPR023385">
    <property type="entry name" value="YopX-like_C"/>
</dbReference>
<dbReference type="Proteomes" id="UP000278566">
    <property type="component" value="Unassembled WGS sequence"/>
</dbReference>
<reference evidence="2 3" key="1">
    <citation type="submission" date="2018-11" db="EMBL/GenBank/DDBJ databases">
        <title>Changes in penicillin susceptibility of Streptococcus suis isolates by amino acid alterations in the penicillin-binding protein.</title>
        <authorList>
            <person name="Niemann L."/>
            <person name="Eichhorn I."/>
        </authorList>
    </citation>
    <scope>NUCLEOTIDE SEQUENCE [LARGE SCALE GENOMIC DNA]</scope>
    <source>
        <strain evidence="2 3">IMT40738</strain>
    </source>
</reference>
<proteinExistence type="predicted"/>
<sequence>MIPKFRAWFGSEMYDKPVVYDGEFYLDWRDFENGKTYNGAVLMQSTGLVDKNGKEIFEGDIVRMHSGELLP</sequence>
<dbReference type="SUPFAM" id="SSF159006">
    <property type="entry name" value="YopX-like"/>
    <property type="match status" value="1"/>
</dbReference>
<dbReference type="EMBL" id="RRZO01000116">
    <property type="protein sequence ID" value="RRN48092.1"/>
    <property type="molecule type" value="Genomic_DNA"/>
</dbReference>
<comment type="caution">
    <text evidence="2">The sequence shown here is derived from an EMBL/GenBank/DDBJ whole genome shotgun (WGS) entry which is preliminary data.</text>
</comment>
<accession>A0A3R8LTV1</accession>
<feature type="non-terminal residue" evidence="2">
    <location>
        <position position="71"/>
    </location>
</feature>
<dbReference type="InterPro" id="IPR019096">
    <property type="entry name" value="YopX_protein"/>
</dbReference>
<evidence type="ECO:0000313" key="2">
    <source>
        <dbReference type="EMBL" id="RRN48092.1"/>
    </source>
</evidence>
<feature type="domain" description="YopX protein" evidence="1">
    <location>
        <begin position="34"/>
        <end position="67"/>
    </location>
</feature>
<dbReference type="AlphaFoldDB" id="A0A3R8LTV1"/>
<gene>
    <name evidence="2" type="ORF">EI220_12090</name>
</gene>
<dbReference type="RefSeq" id="WP_221622120.1">
    <property type="nucleotide sequence ID" value="NZ_RRZO01000116.1"/>
</dbReference>
<organism evidence="2 3">
    <name type="scientific">Streptococcus suis</name>
    <dbReference type="NCBI Taxonomy" id="1307"/>
    <lineage>
        <taxon>Bacteria</taxon>
        <taxon>Bacillati</taxon>
        <taxon>Bacillota</taxon>
        <taxon>Bacilli</taxon>
        <taxon>Lactobacillales</taxon>
        <taxon>Streptococcaceae</taxon>
        <taxon>Streptococcus</taxon>
    </lineage>
</organism>
<evidence type="ECO:0000259" key="1">
    <source>
        <dbReference type="Pfam" id="PF09643"/>
    </source>
</evidence>
<evidence type="ECO:0000313" key="3">
    <source>
        <dbReference type="Proteomes" id="UP000278566"/>
    </source>
</evidence>